<accession>A0A2K2EX21</accession>
<dbReference type="EMBL" id="NIOJ01000030">
    <property type="protein sequence ID" value="PNT98157.1"/>
    <property type="molecule type" value="Genomic_DNA"/>
</dbReference>
<comment type="caution">
    <text evidence="2">The sequence shown here is derived from an EMBL/GenBank/DDBJ whole genome shotgun (WGS) entry which is preliminary data.</text>
</comment>
<reference evidence="3" key="1">
    <citation type="submission" date="2017-06" db="EMBL/GenBank/DDBJ databases">
        <title>Investigating the central metabolism of Clostridium thermosuccinogenes.</title>
        <authorList>
            <person name="Koendjbiharie J.G."/>
            <person name="Van Kranenburg R."/>
            <person name="Vriesendorp B."/>
        </authorList>
    </citation>
    <scope>NUCLEOTIDE SEQUENCE [LARGE SCALE GENOMIC DNA]</scope>
    <source>
        <strain evidence="3">DSM 5806</strain>
    </source>
</reference>
<dbReference type="AlphaFoldDB" id="A0A2K2EX21"/>
<evidence type="ECO:0000313" key="2">
    <source>
        <dbReference type="EMBL" id="PNT98157.1"/>
    </source>
</evidence>
<sequence>MKGMKTVKNAVKKALCLLLSLALLLSSAFLCRKAHAEILEPNYYKVLSEVTVDMVKSGGTTVKPSEIILSNSNLKLLPEQESMNYGDEVILMPPESILTFDVNVEQAGGYHIMLDYFIPEASMRNLSIALTVNGEFQFYESRNIKLPAVWKDKTQEYDQDRYGNDIYPRPERVFKWQQAVLNNSIYSLSTPLVFNLKAGKNTITIENNQVEVMIGNISILPALKVPTYLEYKEMHKDKAVIKDAMQTIQGEAYTEKSESYIRGGKSNNYNLYPYDPGKKKINHLDANVWQEPGESVTYTFDVKEDGLYSIHFKYEQKDKKDFPVFKRIYIDGKIPFEEFNEYSFPFTRNSFRNETLKVNGEKVFLYLTRGSHTLTLESTASPYFETYENLIRVISMISDISLEIKKITGNKVDKNRDWNIEEYIPDIRQDLLESAYVLSSEYKKLSGIVGKENSSILSSLKVAVKRLQKYAEDPDDLVNNLDQFSQGSSSISQQVAYILPELLIQPMAIDCFYITGVDNEPPPPTVNFLSAFVEEIRKLILSFLTKDENVQKIEKDKLNVWVNGSIPHIEVLREKTDSEFTKMTGIQVNISAMKDEQKLLLAVSAGSAPDVVLGASSYRPFDFALRGALYDLRQFEDFGQFIKDFPSEAFVPFVVDDGCYGIPETANFYVLYYRKDILEKLKLEVPETWEDTLKILPVLSRYGMNFNTLIANVGAMKHFGATVPFIQQFEGKIYSDDGSRVELDDPRTIEAFKLMTDLYTRYSLPESIANFYSNFRYGVTPIGMSDFNTYILLKNAAPEITEQWGIAPGIGVKNSEGKILRYQPVISTASIILKSSKMPEKGWEYIKWWMSTDTQVSYANDMQLRFGPEYIWNTANFKAFSQSTAFDEKDKKVILEQYAHIKEIPRNPAYFAVERELSNAWNKVVFSGMSPRTAIDQAIITSNREIAKKLKEFGYMDSQGNLIKPFEMATAEKIESWKE</sequence>
<dbReference type="PANTHER" id="PTHR43649:SF27">
    <property type="entry name" value="EXTRACELLULAR SOLUTE-BINDING PROTEIN FAMILY 1"/>
    <property type="match status" value="1"/>
</dbReference>
<gene>
    <name evidence="2" type="ORF">CDQ84_11735</name>
</gene>
<evidence type="ECO:0000256" key="1">
    <source>
        <dbReference type="SAM" id="SignalP"/>
    </source>
</evidence>
<protein>
    <recommendedName>
        <fullName evidence="4">ABC transporter substrate-binding protein</fullName>
    </recommendedName>
</protein>
<dbReference type="InterPro" id="IPR006059">
    <property type="entry name" value="SBP"/>
</dbReference>
<keyword evidence="3" id="KW-1185">Reference proteome</keyword>
<name>A0A2K2EX21_9CLOT</name>
<dbReference type="PANTHER" id="PTHR43649">
    <property type="entry name" value="ARABINOSE-BINDING PROTEIN-RELATED"/>
    <property type="match status" value="1"/>
</dbReference>
<dbReference type="Pfam" id="PF13416">
    <property type="entry name" value="SBP_bac_8"/>
    <property type="match status" value="1"/>
</dbReference>
<evidence type="ECO:0008006" key="4">
    <source>
        <dbReference type="Google" id="ProtNLM"/>
    </source>
</evidence>
<feature type="chain" id="PRO_5014451744" description="ABC transporter substrate-binding protein" evidence="1">
    <location>
        <begin position="37"/>
        <end position="979"/>
    </location>
</feature>
<evidence type="ECO:0000313" key="3">
    <source>
        <dbReference type="Proteomes" id="UP000236151"/>
    </source>
</evidence>
<proteinExistence type="predicted"/>
<organism evidence="2 3">
    <name type="scientific">Clostridium thermosuccinogenes</name>
    <dbReference type="NCBI Taxonomy" id="84032"/>
    <lineage>
        <taxon>Bacteria</taxon>
        <taxon>Bacillati</taxon>
        <taxon>Bacillota</taxon>
        <taxon>Clostridia</taxon>
        <taxon>Eubacteriales</taxon>
        <taxon>Clostridiaceae</taxon>
        <taxon>Clostridium</taxon>
    </lineage>
</organism>
<dbReference type="OrthoDB" id="383574at2"/>
<dbReference type="SUPFAM" id="SSF53850">
    <property type="entry name" value="Periplasmic binding protein-like II"/>
    <property type="match status" value="1"/>
</dbReference>
<dbReference type="Gene3D" id="2.60.120.260">
    <property type="entry name" value="Galactose-binding domain-like"/>
    <property type="match status" value="2"/>
</dbReference>
<dbReference type="Gene3D" id="3.40.190.10">
    <property type="entry name" value="Periplasmic binding protein-like II"/>
    <property type="match status" value="1"/>
</dbReference>
<dbReference type="RefSeq" id="WP_103081925.1">
    <property type="nucleotide sequence ID" value="NZ_CP021850.1"/>
</dbReference>
<feature type="signal peptide" evidence="1">
    <location>
        <begin position="1"/>
        <end position="36"/>
    </location>
</feature>
<dbReference type="Proteomes" id="UP000236151">
    <property type="component" value="Unassembled WGS sequence"/>
</dbReference>
<dbReference type="InterPro" id="IPR050490">
    <property type="entry name" value="Bact_solute-bd_prot1"/>
</dbReference>
<keyword evidence="1" id="KW-0732">Signal</keyword>
<dbReference type="KEGG" id="cthd:CDO33_18535"/>